<name>A0A4D4LEQ2_STRVO</name>
<sequence>MLAFLPMVAGLMLASTLVTTVLVPHIGPKPVVPLGMGIAAAGMAWLNRPGSTRRVAVWRTTGPTPRVRGAVEAGQVRDPADGTILAGAGSKLRYLYVYLTSGSLQSTSINQHSKHMHCVVHATNASAPSISFLKTCTGVSTASHRFPTMASNDRK</sequence>
<organism evidence="1 2">
    <name type="scientific">Streptomyces violaceusniger</name>
    <dbReference type="NCBI Taxonomy" id="68280"/>
    <lineage>
        <taxon>Bacteria</taxon>
        <taxon>Bacillati</taxon>
        <taxon>Actinomycetota</taxon>
        <taxon>Actinomycetes</taxon>
        <taxon>Kitasatosporales</taxon>
        <taxon>Streptomycetaceae</taxon>
        <taxon>Streptomyces</taxon>
        <taxon>Streptomyces violaceusniger group</taxon>
    </lineage>
</organism>
<dbReference type="Proteomes" id="UP000301309">
    <property type="component" value="Unassembled WGS sequence"/>
</dbReference>
<dbReference type="EMBL" id="BJHW01000001">
    <property type="protein sequence ID" value="GDY57716.1"/>
    <property type="molecule type" value="Genomic_DNA"/>
</dbReference>
<reference evidence="1 2" key="1">
    <citation type="journal article" date="2020" name="Int. J. Syst. Evol. Microbiol.">
        <title>Reclassification of Streptomyces castelarensis and Streptomyces sporoclivatus as later heterotypic synonyms of Streptomyces antimycoticus.</title>
        <authorList>
            <person name="Komaki H."/>
            <person name="Tamura T."/>
        </authorList>
    </citation>
    <scope>NUCLEOTIDE SEQUENCE [LARGE SCALE GENOMIC DNA]</scope>
    <source>
        <strain evidence="1 2">NBRC 13459</strain>
    </source>
</reference>
<proteinExistence type="predicted"/>
<comment type="caution">
    <text evidence="1">The sequence shown here is derived from an EMBL/GenBank/DDBJ whole genome shotgun (WGS) entry which is preliminary data.</text>
</comment>
<evidence type="ECO:0000313" key="1">
    <source>
        <dbReference type="EMBL" id="GDY57716.1"/>
    </source>
</evidence>
<protein>
    <submittedName>
        <fullName evidence="1">Uncharacterized protein</fullName>
    </submittedName>
</protein>
<keyword evidence="2" id="KW-1185">Reference proteome</keyword>
<dbReference type="AlphaFoldDB" id="A0A4D4LEQ2"/>
<gene>
    <name evidence="1" type="ORF">SVIO_083390</name>
</gene>
<accession>A0A4D4LEQ2</accession>
<evidence type="ECO:0000313" key="2">
    <source>
        <dbReference type="Proteomes" id="UP000301309"/>
    </source>
</evidence>